<dbReference type="EMBL" id="JBBPBN010000575">
    <property type="protein sequence ID" value="KAK8484426.1"/>
    <property type="molecule type" value="Genomic_DNA"/>
</dbReference>
<name>A0ABR1ZUN9_9ROSI</name>
<evidence type="ECO:0000313" key="2">
    <source>
        <dbReference type="Proteomes" id="UP001396334"/>
    </source>
</evidence>
<organism evidence="1 2">
    <name type="scientific">Hibiscus sabdariffa</name>
    <name type="common">roselle</name>
    <dbReference type="NCBI Taxonomy" id="183260"/>
    <lineage>
        <taxon>Eukaryota</taxon>
        <taxon>Viridiplantae</taxon>
        <taxon>Streptophyta</taxon>
        <taxon>Embryophyta</taxon>
        <taxon>Tracheophyta</taxon>
        <taxon>Spermatophyta</taxon>
        <taxon>Magnoliopsida</taxon>
        <taxon>eudicotyledons</taxon>
        <taxon>Gunneridae</taxon>
        <taxon>Pentapetalae</taxon>
        <taxon>rosids</taxon>
        <taxon>malvids</taxon>
        <taxon>Malvales</taxon>
        <taxon>Malvaceae</taxon>
        <taxon>Malvoideae</taxon>
        <taxon>Hibiscus</taxon>
    </lineage>
</organism>
<keyword evidence="2" id="KW-1185">Reference proteome</keyword>
<gene>
    <name evidence="1" type="ORF">V6N11_061789</name>
</gene>
<sequence>MEVAGAKKSRSFVGALKKDYGSFVPGVEFHQKIVYVGVSVFVNFVSKRIHRAIVRDVFSEYGNVIGTYMAYHNVKRTKSKHTFAPDVELHAGGQIASIEQGYAKNKYSTVRRDRSFKDVLLNVLIPRKPENGTISKSRCQGKDERNVADISLSIPFAPSESKWLRQSFVGKIKGMYNVEVLASVSSLSDIPCVASIELNGDKFLIKMSMAEFEDNCCWIDDDYPVNSSDEENSCRFKDISHTFNVSEAFLSPRVEWARNSNDNVHNADPTVMKEENDGCNFLRSFSKDTPAQVRVTGPDSLHNVPILVASDNSMSSTGYSEPIVPVLEKESGLFTIKLKNLPSWFLKTKMGTKQCWGAFNQADGIANENNAPKEAMEVEAHECLEVCNVAGLFYKATDREVCKRFVELESELGVPNK</sequence>
<reference evidence="1 2" key="1">
    <citation type="journal article" date="2024" name="G3 (Bethesda)">
        <title>Genome assembly of Hibiscus sabdariffa L. provides insights into metabolisms of medicinal natural products.</title>
        <authorList>
            <person name="Kim T."/>
        </authorList>
    </citation>
    <scope>NUCLEOTIDE SEQUENCE [LARGE SCALE GENOMIC DNA]</scope>
    <source>
        <strain evidence="1">TK-2024</strain>
        <tissue evidence="1">Old leaves</tissue>
    </source>
</reference>
<evidence type="ECO:0000313" key="1">
    <source>
        <dbReference type="EMBL" id="KAK8484426.1"/>
    </source>
</evidence>
<comment type="caution">
    <text evidence="1">The sequence shown here is derived from an EMBL/GenBank/DDBJ whole genome shotgun (WGS) entry which is preliminary data.</text>
</comment>
<protein>
    <submittedName>
        <fullName evidence="1">Uncharacterized protein</fullName>
    </submittedName>
</protein>
<accession>A0ABR1ZUN9</accession>
<dbReference type="Proteomes" id="UP001396334">
    <property type="component" value="Unassembled WGS sequence"/>
</dbReference>
<proteinExistence type="predicted"/>